<feature type="transmembrane region" description="Helical" evidence="1">
    <location>
        <begin position="29"/>
        <end position="56"/>
    </location>
</feature>
<keyword evidence="1" id="KW-0472">Membrane</keyword>
<keyword evidence="1" id="KW-0812">Transmembrane</keyword>
<dbReference type="AlphaFoldDB" id="A0A8C3Y0U7"/>
<sequence>MQIFPSGKVVDPTAPPRLGLLLSSFWKPLVLKLLLICAYFWVLIGAFKGFLCILYLGKANPKEPPQKTHSGCLFLIPQSFIFFLSLHWHFIFC</sequence>
<name>A0A8C3Y0U7_CATUS</name>
<feature type="transmembrane region" description="Helical" evidence="1">
    <location>
        <begin position="68"/>
        <end position="91"/>
    </location>
</feature>
<evidence type="ECO:0000313" key="2">
    <source>
        <dbReference type="Ensembl" id="ENSCUSP00005007280.1"/>
    </source>
</evidence>
<reference evidence="2" key="3">
    <citation type="submission" date="2025-09" db="UniProtKB">
        <authorList>
            <consortium name="Ensembl"/>
        </authorList>
    </citation>
    <scope>IDENTIFICATION</scope>
</reference>
<dbReference type="Proteomes" id="UP000694563">
    <property type="component" value="Chromosome 13"/>
</dbReference>
<reference evidence="2" key="2">
    <citation type="submission" date="2025-08" db="UniProtKB">
        <authorList>
            <consortium name="Ensembl"/>
        </authorList>
    </citation>
    <scope>IDENTIFICATION</scope>
</reference>
<keyword evidence="3" id="KW-1185">Reference proteome</keyword>
<evidence type="ECO:0000313" key="3">
    <source>
        <dbReference type="Proteomes" id="UP000694563"/>
    </source>
</evidence>
<accession>A0A8C3Y0U7</accession>
<evidence type="ECO:0000256" key="1">
    <source>
        <dbReference type="SAM" id="Phobius"/>
    </source>
</evidence>
<protein>
    <submittedName>
        <fullName evidence="2">Uncharacterized protein</fullName>
    </submittedName>
</protein>
<proteinExistence type="predicted"/>
<organism evidence="2 3">
    <name type="scientific">Catharus ustulatus</name>
    <name type="common">Russet-backed thrush</name>
    <name type="synonym">Hylocichla ustulatus</name>
    <dbReference type="NCBI Taxonomy" id="91951"/>
    <lineage>
        <taxon>Eukaryota</taxon>
        <taxon>Metazoa</taxon>
        <taxon>Chordata</taxon>
        <taxon>Craniata</taxon>
        <taxon>Vertebrata</taxon>
        <taxon>Euteleostomi</taxon>
        <taxon>Archelosauria</taxon>
        <taxon>Archosauria</taxon>
        <taxon>Dinosauria</taxon>
        <taxon>Saurischia</taxon>
        <taxon>Theropoda</taxon>
        <taxon>Coelurosauria</taxon>
        <taxon>Aves</taxon>
        <taxon>Neognathae</taxon>
        <taxon>Neoaves</taxon>
        <taxon>Telluraves</taxon>
        <taxon>Australaves</taxon>
        <taxon>Passeriformes</taxon>
        <taxon>Turdidae</taxon>
        <taxon>Catharus</taxon>
    </lineage>
</organism>
<dbReference type="Ensembl" id="ENSCUST00005007556.1">
    <property type="protein sequence ID" value="ENSCUSP00005007280.1"/>
    <property type="gene ID" value="ENSCUSG00005004542.1"/>
</dbReference>
<keyword evidence="1" id="KW-1133">Transmembrane helix</keyword>
<reference evidence="2" key="1">
    <citation type="submission" date="2020-10" db="EMBL/GenBank/DDBJ databases">
        <title>Catharus ustulatus (Swainson's thrush) genome, bCatUst1, primary haplotype v2.</title>
        <authorList>
            <person name="Delmore K."/>
            <person name="Vafadar M."/>
            <person name="Formenti G."/>
            <person name="Chow W."/>
            <person name="Pelan S."/>
            <person name="Howe K."/>
            <person name="Rhie A."/>
            <person name="Mountcastle J."/>
            <person name="Haase B."/>
            <person name="Fedrigo O."/>
            <person name="Jarvis E.D."/>
        </authorList>
    </citation>
    <scope>NUCLEOTIDE SEQUENCE [LARGE SCALE GENOMIC DNA]</scope>
</reference>